<reference evidence="3 4" key="1">
    <citation type="journal article" date="2022" name="Nat. Ecol. Evol.">
        <title>A masculinizing supergene underlies an exaggerated male reproductive morph in a spider.</title>
        <authorList>
            <person name="Hendrickx F."/>
            <person name="De Corte Z."/>
            <person name="Sonet G."/>
            <person name="Van Belleghem S.M."/>
            <person name="Kostlbacher S."/>
            <person name="Vangestel C."/>
        </authorList>
    </citation>
    <scope>NUCLEOTIDE SEQUENCE [LARGE SCALE GENOMIC DNA]</scope>
    <source>
        <strain evidence="3">W744_W776</strain>
    </source>
</reference>
<comment type="caution">
    <text evidence="3">The sequence shown here is derived from an EMBL/GenBank/DDBJ whole genome shotgun (WGS) entry which is preliminary data.</text>
</comment>
<dbReference type="EMBL" id="JAFNEN010000102">
    <property type="protein sequence ID" value="KAG8194537.1"/>
    <property type="molecule type" value="Genomic_DNA"/>
</dbReference>
<proteinExistence type="predicted"/>
<accession>A0AAV6VEU5</accession>
<feature type="chain" id="PRO_5043876902" evidence="2">
    <location>
        <begin position="20"/>
        <end position="477"/>
    </location>
</feature>
<evidence type="ECO:0000313" key="4">
    <source>
        <dbReference type="Proteomes" id="UP000827092"/>
    </source>
</evidence>
<feature type="signal peptide" evidence="2">
    <location>
        <begin position="1"/>
        <end position="19"/>
    </location>
</feature>
<evidence type="ECO:0000256" key="2">
    <source>
        <dbReference type="SAM" id="SignalP"/>
    </source>
</evidence>
<protein>
    <submittedName>
        <fullName evidence="3">Uncharacterized protein</fullName>
    </submittedName>
</protein>
<keyword evidence="4" id="KW-1185">Reference proteome</keyword>
<feature type="region of interest" description="Disordered" evidence="1">
    <location>
        <begin position="173"/>
        <end position="238"/>
    </location>
</feature>
<keyword evidence="2" id="KW-0732">Signal</keyword>
<feature type="compositionally biased region" description="Polar residues" evidence="1">
    <location>
        <begin position="179"/>
        <end position="204"/>
    </location>
</feature>
<name>A0AAV6VEU5_9ARAC</name>
<gene>
    <name evidence="3" type="ORF">JTE90_013285</name>
</gene>
<evidence type="ECO:0000313" key="3">
    <source>
        <dbReference type="EMBL" id="KAG8194537.1"/>
    </source>
</evidence>
<sequence>MKAAVVVAILSVVLGLAAANQYAATVFPYYQKSSQVFTLQETTTPKPFVSTEISLSPQTSVSAYHTVVRNKPAYPYPYTESTMQSEGSEDTSYYYTYEDASEENGKASSTTPIPAVSTTAKTIRSFWNSQRAQLEARRKESAQKLMPTYNKPTAKVETKPKIEFKVRDKPKFGLAGKNKATTTESTVTQENQPQNVQTTSTTTPRPKKFKLNLVDEKDSETAEVTKGSSSKSSGPALENQIVGRIGEIPLPNKFNNQNANVPALVKALNPSDPFMIDLRKRQQSLTPNQQSILATNQQIQESIQALLNSNQQTLLNNQPQVLQQPQPQPILRSNQQPLLNSNQLPLVNHIQQPSAVNRPALQTFLSTSPSDNTEQYVNTNSPTSTLLQRLGNLGINLGGADLGGGLIQGRETYGGPSGLSFNLGPVSDPFTVILKLLSLLPRPLLDLNGRLFFGIELGKNAGLTVGGGGKPIGKPIG</sequence>
<dbReference type="AlphaFoldDB" id="A0AAV6VEU5"/>
<organism evidence="3 4">
    <name type="scientific">Oedothorax gibbosus</name>
    <dbReference type="NCBI Taxonomy" id="931172"/>
    <lineage>
        <taxon>Eukaryota</taxon>
        <taxon>Metazoa</taxon>
        <taxon>Ecdysozoa</taxon>
        <taxon>Arthropoda</taxon>
        <taxon>Chelicerata</taxon>
        <taxon>Arachnida</taxon>
        <taxon>Araneae</taxon>
        <taxon>Araneomorphae</taxon>
        <taxon>Entelegynae</taxon>
        <taxon>Araneoidea</taxon>
        <taxon>Linyphiidae</taxon>
        <taxon>Erigoninae</taxon>
        <taxon>Oedothorax</taxon>
    </lineage>
</organism>
<evidence type="ECO:0000256" key="1">
    <source>
        <dbReference type="SAM" id="MobiDB-lite"/>
    </source>
</evidence>
<dbReference type="Proteomes" id="UP000827092">
    <property type="component" value="Unassembled WGS sequence"/>
</dbReference>